<accession>A0AAE7V390</accession>
<reference evidence="1 2" key="1">
    <citation type="submission" date="2021-04" db="EMBL/GenBank/DDBJ databases">
        <authorList>
            <person name="Shkoporov A.N."/>
            <person name="Stockdale S.R."/>
            <person name="Guerin E."/>
            <person name="Ross R.P."/>
            <person name="Hill C."/>
        </authorList>
    </citation>
    <scope>NUCLEOTIDE SEQUENCE [LARGE SCALE GENOMIC DNA]</scope>
    <source>
        <strain evidence="2">cr17_1</strain>
    </source>
</reference>
<dbReference type="EMBL" id="MZ130488">
    <property type="protein sequence ID" value="QWM90370.1"/>
    <property type="molecule type" value="Genomic_DNA"/>
</dbReference>
<evidence type="ECO:0000313" key="2">
    <source>
        <dbReference type="Proteomes" id="UP000827442"/>
    </source>
</evidence>
<protein>
    <submittedName>
        <fullName evidence="1">Uncharacterized protein</fullName>
    </submittedName>
</protein>
<dbReference type="GeneID" id="75691601"/>
<evidence type="ECO:0000313" key="1">
    <source>
        <dbReference type="EMBL" id="QWM90370.1"/>
    </source>
</evidence>
<proteinExistence type="predicted"/>
<sequence length="79" mass="8990">MNIINNTDKLSEKIITNLTDLCINNINQLQIGYIPTEKSNCVINCLNIVRNAISINKILTTKQQQNIINIYHNLMYAGN</sequence>
<dbReference type="KEGG" id="vg:75691601"/>
<organism evidence="1 2">
    <name type="scientific">uncultured phage cr17_1</name>
    <dbReference type="NCBI Taxonomy" id="2986404"/>
    <lineage>
        <taxon>Viruses</taxon>
        <taxon>Duplodnaviria</taxon>
        <taxon>Heunggongvirae</taxon>
        <taxon>Uroviricota</taxon>
        <taxon>Caudoviricetes</taxon>
        <taxon>Crassvirales</taxon>
        <taxon>Intestiviridae</taxon>
        <taxon>Crudevirinae</taxon>
        <taxon>Endlipuvirus</taxon>
        <taxon>Endlipuvirus intestinihominis</taxon>
    </lineage>
</organism>
<dbReference type="Proteomes" id="UP000827442">
    <property type="component" value="Segment"/>
</dbReference>
<dbReference type="RefSeq" id="YP_010359942.1">
    <property type="nucleotide sequence ID" value="NC_062778.1"/>
</dbReference>
<keyword evidence="2" id="KW-1185">Reference proteome</keyword>
<gene>
    <name evidence="1" type="primary">gp_25633</name>
</gene>
<name>A0AAE7V390_9CAUD</name>